<name>A0AAD5RH75_9PEZI</name>
<dbReference type="PANTHER" id="PTHR11085">
    <property type="entry name" value="NAD-DEPENDENT PROTEIN DEACYLASE SIRTUIN-5, MITOCHONDRIAL-RELATED"/>
    <property type="match status" value="1"/>
</dbReference>
<dbReference type="SUPFAM" id="SSF52467">
    <property type="entry name" value="DHS-like NAD/FAD-binding domain"/>
    <property type="match status" value="1"/>
</dbReference>
<protein>
    <submittedName>
        <fullName evidence="6">DHS-like NAD/FAD-binding domain-containing protein</fullName>
    </submittedName>
</protein>
<dbReference type="Gene3D" id="3.40.50.1220">
    <property type="entry name" value="TPP-binding domain"/>
    <property type="match status" value="1"/>
</dbReference>
<dbReference type="PROSITE" id="PS50305">
    <property type="entry name" value="SIRTUIN"/>
    <property type="match status" value="1"/>
</dbReference>
<gene>
    <name evidence="6" type="ORF">MKZ38_007934</name>
</gene>
<dbReference type="GO" id="GO:0005634">
    <property type="term" value="C:nucleus"/>
    <property type="evidence" value="ECO:0007669"/>
    <property type="project" value="TreeGrafter"/>
</dbReference>
<dbReference type="PANTHER" id="PTHR11085:SF8">
    <property type="entry name" value="NAD-DEPENDENT HISTONE DEACETYLASE HST3"/>
    <property type="match status" value="1"/>
</dbReference>
<organism evidence="6 7">
    <name type="scientific">Zalerion maritima</name>
    <dbReference type="NCBI Taxonomy" id="339359"/>
    <lineage>
        <taxon>Eukaryota</taxon>
        <taxon>Fungi</taxon>
        <taxon>Dikarya</taxon>
        <taxon>Ascomycota</taxon>
        <taxon>Pezizomycotina</taxon>
        <taxon>Sordariomycetes</taxon>
        <taxon>Lulworthiomycetidae</taxon>
        <taxon>Lulworthiales</taxon>
        <taxon>Lulworthiaceae</taxon>
        <taxon>Zalerion</taxon>
    </lineage>
</organism>
<dbReference type="Pfam" id="PF02146">
    <property type="entry name" value="SIR2"/>
    <property type="match status" value="1"/>
</dbReference>
<dbReference type="AlphaFoldDB" id="A0AAD5RH75"/>
<proteinExistence type="inferred from homology"/>
<dbReference type="InterPro" id="IPR003000">
    <property type="entry name" value="Sirtuin"/>
</dbReference>
<sequence>MTIARVRPNNHLKLREIASRLRSARKALIVTGAGISTNARIPDFRSGKGIYSTKCTNKRAAEDLGRPLKRQKTCTLSGRRLFHSSALLDPETKPVFYQQITKFRQDHSNAEPTDTHKFIRDLCDAGKLVRDYTMNIDRLEEKTGLSTDLLKGGSNASFFMDLSVICVVSPAPGLAAGTRPGEKQLPYQDKVPLVHIVPEYQQPDIVLYDENDLRYDTIHTIIQHDLSLRPDILLVFGTSLTTARVKCLVKDFAKVVHSQGGQVVLVNLTEPAESEWNGVIDYWVEWDCDAWVRDLKMRVPVFGGDNRSIIAQKAGSTRRPIDLTGNDLARMGVLYRGRGRPGESRNNPVDLTSC</sequence>
<reference evidence="6" key="1">
    <citation type="submission" date="2022-07" db="EMBL/GenBank/DDBJ databases">
        <title>Draft genome sequence of Zalerion maritima ATCC 34329, a (micro)plastics degrading marine fungus.</title>
        <authorList>
            <person name="Paco A."/>
            <person name="Goncalves M.F.M."/>
            <person name="Rocha-Santos T.A.P."/>
            <person name="Alves A."/>
        </authorList>
    </citation>
    <scope>NUCLEOTIDE SEQUENCE</scope>
    <source>
        <strain evidence="6">ATCC 34329</strain>
    </source>
</reference>
<evidence type="ECO:0000256" key="2">
    <source>
        <dbReference type="ARBA" id="ARBA00022679"/>
    </source>
</evidence>
<feature type="domain" description="Deacetylase sirtuin-type" evidence="5">
    <location>
        <begin position="7"/>
        <end position="324"/>
    </location>
</feature>
<dbReference type="GO" id="GO:0070403">
    <property type="term" value="F:NAD+ binding"/>
    <property type="evidence" value="ECO:0007669"/>
    <property type="project" value="InterPro"/>
</dbReference>
<accession>A0AAD5RH75</accession>
<evidence type="ECO:0000256" key="4">
    <source>
        <dbReference type="PROSITE-ProRule" id="PRU00236"/>
    </source>
</evidence>
<dbReference type="GO" id="GO:0017136">
    <property type="term" value="F:histone deacetylase activity, NAD-dependent"/>
    <property type="evidence" value="ECO:0007669"/>
    <property type="project" value="TreeGrafter"/>
</dbReference>
<evidence type="ECO:0000313" key="6">
    <source>
        <dbReference type="EMBL" id="KAJ2894095.1"/>
    </source>
</evidence>
<keyword evidence="3" id="KW-0520">NAD</keyword>
<evidence type="ECO:0000256" key="3">
    <source>
        <dbReference type="ARBA" id="ARBA00023027"/>
    </source>
</evidence>
<keyword evidence="7" id="KW-1185">Reference proteome</keyword>
<keyword evidence="2" id="KW-0808">Transferase</keyword>
<comment type="caution">
    <text evidence="4">Lacks conserved residue(s) required for the propagation of feature annotation.</text>
</comment>
<dbReference type="InterPro" id="IPR029035">
    <property type="entry name" value="DHS-like_NAD/FAD-binding_dom"/>
</dbReference>
<comment type="similarity">
    <text evidence="1">Belongs to the sirtuin family. Class I subfamily.</text>
</comment>
<dbReference type="EMBL" id="JAKWBI020000529">
    <property type="protein sequence ID" value="KAJ2894095.1"/>
    <property type="molecule type" value="Genomic_DNA"/>
</dbReference>
<evidence type="ECO:0000313" key="7">
    <source>
        <dbReference type="Proteomes" id="UP001201980"/>
    </source>
</evidence>
<dbReference type="InterPro" id="IPR026590">
    <property type="entry name" value="Ssirtuin_cat_dom"/>
</dbReference>
<evidence type="ECO:0000259" key="5">
    <source>
        <dbReference type="PROSITE" id="PS50305"/>
    </source>
</evidence>
<comment type="caution">
    <text evidence="6">The sequence shown here is derived from an EMBL/GenBank/DDBJ whole genome shotgun (WGS) entry which is preliminary data.</text>
</comment>
<evidence type="ECO:0000256" key="1">
    <source>
        <dbReference type="ARBA" id="ARBA00006924"/>
    </source>
</evidence>
<dbReference type="InterPro" id="IPR050134">
    <property type="entry name" value="NAD-dep_sirtuin_deacylases"/>
</dbReference>
<dbReference type="Proteomes" id="UP001201980">
    <property type="component" value="Unassembled WGS sequence"/>
</dbReference>